<keyword evidence="5" id="KW-1185">Reference proteome</keyword>
<dbReference type="Pfam" id="PF01590">
    <property type="entry name" value="GAF"/>
    <property type="match status" value="2"/>
</dbReference>
<dbReference type="CDD" id="cd16917">
    <property type="entry name" value="HATPase_UhpB-NarQ-NarX-like"/>
    <property type="match status" value="1"/>
</dbReference>
<gene>
    <name evidence="4" type="ORF">Drose_21590</name>
</gene>
<proteinExistence type="predicted"/>
<dbReference type="Pfam" id="PF07730">
    <property type="entry name" value="HisKA_3"/>
    <property type="match status" value="1"/>
</dbReference>
<dbReference type="Gene3D" id="1.20.5.1930">
    <property type="match status" value="1"/>
</dbReference>
<dbReference type="Pfam" id="PF02518">
    <property type="entry name" value="HATPase_c"/>
    <property type="match status" value="1"/>
</dbReference>
<sequence>MELLNALRRDGVLTVTADGWHWDETEVRRRLRRSEVTRLLEPRVEAMPPRSRKVLEAMACLGGRAELRLLRAATGDTADTVERWLAPALDEGLLVMEPGVRETVRFRHEQTREVVLRAMDPHRQRALRVAVARRLAGVPELFAVAAEQYLPVIDAVDGPAERHRVVGLLRRAADQAALVGDHAVVDAMLKAALRLIDPDDPDETATLVEVHTARHAALYGLGNLDDADEVFRTIERLSGSVTERAHATGVQVSSLTHRGRFAEAIRLGVESLRELGITIPAADRIPAELDRQFASLLRRLDHSERGDDVTRPEITDPVILASAQLLNAIIAAAYFAADYATYSWLSMEALRIWVELGPAPTLLGPASAACNTAVVRGNFSAAYRVGRRLVAQGAARGYEPATSHARYLLAGNSHWVEPTENGVRSCQRARQGLIAGGDLANAGYSYYYTVSRMVDCAPTLDALVAEVDAGLAFVRRTGNEQTGRVLDSYRWLVGVLRGESSDVAGGVYPIDMPMPLPAHVTRGIAAAVFDDPAALTRHSAAVMSLLTPLGPYPTDAAYVLRGLALAGQIRDSRDGSPAGLLSELDDVTDWLAARAADAPANFLHLLRLVEAERAWAVGDFRAADLAFDAALRAVDQRQRPWHRAVITEHAARFHLTQGLEHAGYSLLVEARREYLAWGATAKVDQLDWAYPTLRTQPDRTAAEPGVAPYERAVVTTGALDLLGILSASQALSSETSIGRLHSRVAHVLSAMTGATDVYLLLWSADRQDWLRPATGGDAVALDGAGRDGAAPMSVVRYAQRMREPLVVSDATRDDRFARDPYFAGVPCCSLLAVPILSRGTLQAMLLLENRLIRGAFTTERLDAVKLIAGQLVVSLDNVQLYAEFRRIADEQAALRRVATLVARGTGPELVFAAVADEVGTLVGADDTAIVRFEPDGDATVMGRHGSEPTRPGSRGKPDAGSAMAAVQATGRAARRDVRAPAPASPAGPGPAGLRSVVAGPILVEGRVWGAMTVGSRYRRLPPDTEQRLADFTELVATAIANAESRAELTTSRARLVAAADQARRRIERDLHDGAQQRLVTLALQLRTAQAALPPELDTISAELDRAVTGAAGALDELREISRGIHPAILSEGGLGPALRSLARRSPIPADLDMAAMGRLPDQVEVSAYYVVAEALTNAAKHAHASAATVTVEAVEPDTADAVLRVAVRDDGVGGADFTRGTGLLGLKDRVEALGGRIVLDSPRGTGTTLSAEFPLTSPVPR</sequence>
<dbReference type="Gene3D" id="3.30.565.10">
    <property type="entry name" value="Histidine kinase-like ATPase, C-terminal domain"/>
    <property type="match status" value="1"/>
</dbReference>
<dbReference type="SMART" id="SM00387">
    <property type="entry name" value="HATPase_c"/>
    <property type="match status" value="1"/>
</dbReference>
<evidence type="ECO:0000259" key="2">
    <source>
        <dbReference type="SMART" id="SM00065"/>
    </source>
</evidence>
<dbReference type="InterPro" id="IPR003018">
    <property type="entry name" value="GAF"/>
</dbReference>
<dbReference type="Proteomes" id="UP001058271">
    <property type="component" value="Chromosome"/>
</dbReference>
<dbReference type="Gene3D" id="3.30.450.40">
    <property type="match status" value="2"/>
</dbReference>
<dbReference type="PANTHER" id="PTHR43642">
    <property type="entry name" value="HYBRID SIGNAL TRANSDUCTION HISTIDINE KINASE G"/>
    <property type="match status" value="1"/>
</dbReference>
<evidence type="ECO:0000313" key="4">
    <source>
        <dbReference type="EMBL" id="UWZ33865.1"/>
    </source>
</evidence>
<feature type="domain" description="GAF" evidence="2">
    <location>
        <begin position="906"/>
        <end position="1049"/>
    </location>
</feature>
<evidence type="ECO:0000256" key="1">
    <source>
        <dbReference type="SAM" id="MobiDB-lite"/>
    </source>
</evidence>
<dbReference type="EMBL" id="CP073721">
    <property type="protein sequence ID" value="UWZ33865.1"/>
    <property type="molecule type" value="Genomic_DNA"/>
</dbReference>
<dbReference type="RefSeq" id="WP_260723146.1">
    <property type="nucleotide sequence ID" value="NZ_BAAABS010000009.1"/>
</dbReference>
<evidence type="ECO:0000259" key="3">
    <source>
        <dbReference type="SMART" id="SM00387"/>
    </source>
</evidence>
<dbReference type="InterPro" id="IPR011712">
    <property type="entry name" value="Sig_transdc_His_kin_sub3_dim/P"/>
</dbReference>
<feature type="domain" description="Histidine kinase/HSP90-like ATPase" evidence="3">
    <location>
        <begin position="1162"/>
        <end position="1257"/>
    </location>
</feature>
<accession>A0ABY5YVU5</accession>
<dbReference type="InterPro" id="IPR029016">
    <property type="entry name" value="GAF-like_dom_sf"/>
</dbReference>
<protein>
    <submittedName>
        <fullName evidence="4">GAF domain-containing protein</fullName>
    </submittedName>
</protein>
<dbReference type="InterPro" id="IPR003594">
    <property type="entry name" value="HATPase_dom"/>
</dbReference>
<dbReference type="SUPFAM" id="SSF55781">
    <property type="entry name" value="GAF domain-like"/>
    <property type="match status" value="2"/>
</dbReference>
<feature type="domain" description="GAF" evidence="2">
    <location>
        <begin position="736"/>
        <end position="885"/>
    </location>
</feature>
<name>A0ABY5YVU5_9ACTN</name>
<reference evidence="4" key="1">
    <citation type="submission" date="2021-04" db="EMBL/GenBank/DDBJ databases">
        <title>Biosynthetic gene clusters of Dactylosporangioum roseum.</title>
        <authorList>
            <person name="Hartkoorn R.C."/>
            <person name="Beaudoing E."/>
            <person name="Hot D."/>
            <person name="Moureu S."/>
        </authorList>
    </citation>
    <scope>NUCLEOTIDE SEQUENCE</scope>
    <source>
        <strain evidence="4">NRRL B-16295</strain>
    </source>
</reference>
<dbReference type="SMART" id="SM00065">
    <property type="entry name" value="GAF"/>
    <property type="match status" value="2"/>
</dbReference>
<organism evidence="4 5">
    <name type="scientific">Dactylosporangium roseum</name>
    <dbReference type="NCBI Taxonomy" id="47989"/>
    <lineage>
        <taxon>Bacteria</taxon>
        <taxon>Bacillati</taxon>
        <taxon>Actinomycetota</taxon>
        <taxon>Actinomycetes</taxon>
        <taxon>Micromonosporales</taxon>
        <taxon>Micromonosporaceae</taxon>
        <taxon>Dactylosporangium</taxon>
    </lineage>
</organism>
<dbReference type="PANTHER" id="PTHR43642:SF1">
    <property type="entry name" value="HYBRID SIGNAL TRANSDUCTION HISTIDINE KINASE G"/>
    <property type="match status" value="1"/>
</dbReference>
<dbReference type="InterPro" id="IPR036890">
    <property type="entry name" value="HATPase_C_sf"/>
</dbReference>
<dbReference type="SUPFAM" id="SSF55874">
    <property type="entry name" value="ATPase domain of HSP90 chaperone/DNA topoisomerase II/histidine kinase"/>
    <property type="match status" value="1"/>
</dbReference>
<dbReference type="InterPro" id="IPR053159">
    <property type="entry name" value="Hybrid_Histidine_Kinase"/>
</dbReference>
<evidence type="ECO:0000313" key="5">
    <source>
        <dbReference type="Proteomes" id="UP001058271"/>
    </source>
</evidence>
<feature type="region of interest" description="Disordered" evidence="1">
    <location>
        <begin position="936"/>
        <end position="993"/>
    </location>
</feature>